<dbReference type="Gene3D" id="1.10.10.10">
    <property type="entry name" value="Winged helix-like DNA-binding domain superfamily/Winged helix DNA-binding domain"/>
    <property type="match status" value="1"/>
</dbReference>
<keyword evidence="2" id="KW-1185">Reference proteome</keyword>
<protein>
    <submittedName>
        <fullName evidence="1">Uncharacterized protein</fullName>
    </submittedName>
</protein>
<dbReference type="AlphaFoldDB" id="H0R5A4"/>
<sequence length="230" mass="24717">MPKMDEAERVVREMVAAARAGEKIGSVKSICDATGLSTGASIAVVQSFIARGLVRSTRGPNGGYWRTDTPMKEVSVGDELLTLSAELEDINSRLKWLGSRVVAQIAEDGRSVTFFFHPPADAPVASFMYAGRAMDIRALGVRDQDGRNQYVVNEGAGVVGVVGLAGDSPTDDDLIAAATALLGAGFGWRDRRHLDDRFREPFAARASLSRLNRDDAMRIWGDSLDSGDEA</sequence>
<name>H0R5A4_9ACTN</name>
<evidence type="ECO:0000313" key="2">
    <source>
        <dbReference type="Proteomes" id="UP000035034"/>
    </source>
</evidence>
<dbReference type="InterPro" id="IPR036390">
    <property type="entry name" value="WH_DNA-bd_sf"/>
</dbReference>
<evidence type="ECO:0000313" key="1">
    <source>
        <dbReference type="EMBL" id="GAB20255.1"/>
    </source>
</evidence>
<reference evidence="1 2" key="1">
    <citation type="submission" date="2011-12" db="EMBL/GenBank/DDBJ databases">
        <title>Whole genome shotgun sequence of Gordonia effusa NBRC 100432.</title>
        <authorList>
            <person name="Yoshida I."/>
            <person name="Takarada H."/>
            <person name="Hosoyama A."/>
            <person name="Tsuchikane K."/>
            <person name="Katsumata H."/>
            <person name="Yamazaki S."/>
            <person name="Fujita N."/>
        </authorList>
    </citation>
    <scope>NUCLEOTIDE SEQUENCE [LARGE SCALE GENOMIC DNA]</scope>
    <source>
        <strain evidence="1 2">NBRC 100432</strain>
    </source>
</reference>
<accession>H0R5A4</accession>
<dbReference type="EMBL" id="BAEH01000108">
    <property type="protein sequence ID" value="GAB20255.1"/>
    <property type="molecule type" value="Genomic_DNA"/>
</dbReference>
<dbReference type="OrthoDB" id="9808360at2"/>
<gene>
    <name evidence="1" type="ORF">GOEFS_108_00150</name>
</gene>
<comment type="caution">
    <text evidence="1">The sequence shown here is derived from an EMBL/GenBank/DDBJ whole genome shotgun (WGS) entry which is preliminary data.</text>
</comment>
<organism evidence="1 2">
    <name type="scientific">Gordonia effusa NBRC 100432</name>
    <dbReference type="NCBI Taxonomy" id="1077974"/>
    <lineage>
        <taxon>Bacteria</taxon>
        <taxon>Bacillati</taxon>
        <taxon>Actinomycetota</taxon>
        <taxon>Actinomycetes</taxon>
        <taxon>Mycobacteriales</taxon>
        <taxon>Gordoniaceae</taxon>
        <taxon>Gordonia</taxon>
    </lineage>
</organism>
<dbReference type="InterPro" id="IPR036388">
    <property type="entry name" value="WH-like_DNA-bd_sf"/>
</dbReference>
<dbReference type="Proteomes" id="UP000035034">
    <property type="component" value="Unassembled WGS sequence"/>
</dbReference>
<proteinExistence type="predicted"/>
<dbReference type="SUPFAM" id="SSF46785">
    <property type="entry name" value="Winged helix' DNA-binding domain"/>
    <property type="match status" value="1"/>
</dbReference>